<evidence type="ECO:0000313" key="14">
    <source>
        <dbReference type="Proteomes" id="UP000064029"/>
    </source>
</evidence>
<dbReference type="Proteomes" id="UP000064029">
    <property type="component" value="Unassembled WGS sequence"/>
</dbReference>
<evidence type="ECO:0000256" key="6">
    <source>
        <dbReference type="ARBA" id="ARBA00022676"/>
    </source>
</evidence>
<dbReference type="InterPro" id="IPR013780">
    <property type="entry name" value="Glyco_hydro_b"/>
</dbReference>
<dbReference type="InterPro" id="IPR014756">
    <property type="entry name" value="Ig_E-set"/>
</dbReference>
<comment type="subunit">
    <text evidence="10">Monomer.</text>
</comment>
<dbReference type="SMART" id="SM00642">
    <property type="entry name" value="Aamy"/>
    <property type="match status" value="1"/>
</dbReference>
<proteinExistence type="inferred from homology"/>
<comment type="pathway">
    <text evidence="3 10">Glycan biosynthesis; glycogen biosynthesis.</text>
</comment>
<dbReference type="SUPFAM" id="SSF51011">
    <property type="entry name" value="Glycosyl hydrolase domain"/>
    <property type="match status" value="1"/>
</dbReference>
<evidence type="ECO:0000256" key="3">
    <source>
        <dbReference type="ARBA" id="ARBA00004964"/>
    </source>
</evidence>
<dbReference type="NCBIfam" id="NF008967">
    <property type="entry name" value="PRK12313.1"/>
    <property type="match status" value="1"/>
</dbReference>
<evidence type="ECO:0000256" key="5">
    <source>
        <dbReference type="ARBA" id="ARBA00022600"/>
    </source>
</evidence>
<dbReference type="Pfam" id="PF22019">
    <property type="entry name" value="GlgB_N"/>
    <property type="match status" value="1"/>
</dbReference>
<dbReference type="GO" id="GO:0005829">
    <property type="term" value="C:cytosol"/>
    <property type="evidence" value="ECO:0007669"/>
    <property type="project" value="TreeGrafter"/>
</dbReference>
<accession>A0A103RJ30</accession>
<dbReference type="FunFam" id="3.20.20.80:FF:000003">
    <property type="entry name" value="1,4-alpha-glucan branching enzyme GlgB"/>
    <property type="match status" value="1"/>
</dbReference>
<dbReference type="InterPro" id="IPR054169">
    <property type="entry name" value="GlgB_N"/>
</dbReference>
<dbReference type="InterPro" id="IPR044143">
    <property type="entry name" value="GlgB_N_E_set_prok"/>
</dbReference>
<dbReference type="CDD" id="cd11322">
    <property type="entry name" value="AmyAc_Glg_BE"/>
    <property type="match status" value="1"/>
</dbReference>
<dbReference type="NCBIfam" id="NF003811">
    <property type="entry name" value="PRK05402.1"/>
    <property type="match status" value="1"/>
</dbReference>
<protein>
    <recommendedName>
        <fullName evidence="10">1,4-alpha-glucan branching enzyme GlgB</fullName>
        <ecNumber evidence="10">2.4.1.18</ecNumber>
    </recommendedName>
    <alternativeName>
        <fullName evidence="10">1,4-alpha-D-glucan:1,4-alpha-D-glucan 6-glucosyl-transferase</fullName>
    </alternativeName>
    <alternativeName>
        <fullName evidence="10">Alpha-(1-&gt;4)-glucan branching enzyme</fullName>
    </alternativeName>
    <alternativeName>
        <fullName evidence="10">Glycogen branching enzyme</fullName>
        <shortName evidence="10">BE</shortName>
    </alternativeName>
</protein>
<keyword evidence="6 10" id="KW-0328">Glycosyltransferase</keyword>
<evidence type="ECO:0000256" key="1">
    <source>
        <dbReference type="ARBA" id="ARBA00000826"/>
    </source>
</evidence>
<evidence type="ECO:0000256" key="7">
    <source>
        <dbReference type="ARBA" id="ARBA00022679"/>
    </source>
</evidence>
<dbReference type="SUPFAM" id="SSF81296">
    <property type="entry name" value="E set domains"/>
    <property type="match status" value="2"/>
</dbReference>
<dbReference type="Pfam" id="PF02806">
    <property type="entry name" value="Alpha-amylase_C"/>
    <property type="match status" value="1"/>
</dbReference>
<evidence type="ECO:0000256" key="11">
    <source>
        <dbReference type="PIRSR" id="PIRSR000463-1"/>
    </source>
</evidence>
<feature type="domain" description="Glycosyl hydrolase family 13 catalytic" evidence="12">
    <location>
        <begin position="264"/>
        <end position="611"/>
    </location>
</feature>
<dbReference type="HAMAP" id="MF_00685">
    <property type="entry name" value="GlgB"/>
    <property type="match status" value="1"/>
</dbReference>
<evidence type="ECO:0000256" key="9">
    <source>
        <dbReference type="ARBA" id="ARBA00023277"/>
    </source>
</evidence>
<dbReference type="Gene3D" id="2.60.40.1180">
    <property type="entry name" value="Golgi alpha-mannosidase II"/>
    <property type="match status" value="1"/>
</dbReference>
<comment type="catalytic activity">
    <reaction evidence="1 10">
        <text>Transfers a segment of a (1-&gt;4)-alpha-D-glucan chain to a primary hydroxy group in a similar glucan chain.</text>
        <dbReference type="EC" id="2.4.1.18"/>
    </reaction>
</comment>
<comment type="caution">
    <text evidence="13">The sequence shown here is derived from an EMBL/GenBank/DDBJ whole genome shotgun (WGS) entry which is preliminary data.</text>
</comment>
<evidence type="ECO:0000313" key="13">
    <source>
        <dbReference type="EMBL" id="KVG68717.1"/>
    </source>
</evidence>
<dbReference type="InterPro" id="IPR006407">
    <property type="entry name" value="GlgB"/>
</dbReference>
<comment type="similarity">
    <text evidence="4 10">Belongs to the glycosyl hydrolase 13 family. GlgB subfamily.</text>
</comment>
<dbReference type="FunFam" id="2.60.40.1180:FF:000002">
    <property type="entry name" value="1,4-alpha-glucan branching enzyme GlgB"/>
    <property type="match status" value="1"/>
</dbReference>
<evidence type="ECO:0000259" key="12">
    <source>
        <dbReference type="SMART" id="SM00642"/>
    </source>
</evidence>
<dbReference type="InterPro" id="IPR013783">
    <property type="entry name" value="Ig-like_fold"/>
</dbReference>
<keyword evidence="8 10" id="KW-0320">Glycogen biosynthesis</keyword>
<keyword evidence="5 10" id="KW-0321">Glycogen metabolism</keyword>
<dbReference type="GO" id="GO:0003844">
    <property type="term" value="F:1,4-alpha-glucan branching enzyme activity"/>
    <property type="evidence" value="ECO:0007669"/>
    <property type="project" value="UniProtKB-UniRule"/>
</dbReference>
<dbReference type="Gene3D" id="2.60.40.10">
    <property type="entry name" value="Immunoglobulins"/>
    <property type="match status" value="2"/>
</dbReference>
<name>A0A103RJ30_9BURK</name>
<dbReference type="FunFam" id="2.60.40.10:FF:000169">
    <property type="entry name" value="1,4-alpha-glucan branching enzyme GlgB"/>
    <property type="match status" value="1"/>
</dbReference>
<dbReference type="InterPro" id="IPR006047">
    <property type="entry name" value="GH13_cat_dom"/>
</dbReference>
<dbReference type="UniPathway" id="UPA00164"/>
<dbReference type="NCBIfam" id="TIGR01515">
    <property type="entry name" value="branching_enzym"/>
    <property type="match status" value="1"/>
</dbReference>
<gene>
    <name evidence="10" type="primary">glgB</name>
    <name evidence="13" type="ORF">WJ33_00825</name>
</gene>
<dbReference type="InterPro" id="IPR004193">
    <property type="entry name" value="Glyco_hydro_13_N"/>
</dbReference>
<dbReference type="Pfam" id="PF02922">
    <property type="entry name" value="CBM_48"/>
    <property type="match status" value="1"/>
</dbReference>
<dbReference type="InterPro" id="IPR037439">
    <property type="entry name" value="Branching_enzy"/>
</dbReference>
<sequence>MGRRPVAEDRSDPLAGLCAASLQALINGRAADPFALLGPHRVDGRWLVRAFLPGAHAASLELDGDIRVPMTHAHPDGLFVGALPENGQAAAPAYRLRVRWPAAEHVAEDPYSYGLLLGDLDLHLLAEGRHLELGNCLGAQPMTIDGTAGVRFAVWAPNARRVSVVGDFNSWDGRRHPMRLRHHAGVWELFVPRLGVGERYQYELIGPHGGLLHPKADPVARAAELPPATASRVADPAPFAWSDDAWLATRAQRQAANAPLSIYEVHAGSWLRDSGDGARSLRWDELADRLIPYVADMGFTHIEFLPVTEHPFTGSWGYQPLGLFAPTARLGEPAAFARFVDRCHGAGIGVILDWVPAHFPTDPHGLMQFDGTALYEHADPREGFHQDWQTLIYNLGRNEVANFLLASALEWLTRYHVDGLRVDAVASLLYRDYSRAADAWVPNVHGGRENLEAVEFLRRFNTVVAERCPGAATFAEESTAWPGVSAPVAAGGLGFSYKWNMGWMHDTLQYMSRDPIYRRYHHDEMTFGLIYAFSERFVLPLSHDEVVHGKRSLLGRMPGDRWQRFAGLRAYLGFMWAHPGKKLLFMGGEFGQDSEWNHDASPAWHLLDDADHQGVQRFVRDLNRCYRGIPALHARDAEADGFAWVVGDDRDNSVFVFLRRDGAPDAPGQVLVALNLTPVPRVGYRIGVPRPGRWREILNSDATCYGGSGIGNGGGVTAVPEPSHGLPASLSLTVPPLACVFLLPEA</sequence>
<dbReference type="SUPFAM" id="SSF51445">
    <property type="entry name" value="(Trans)glycosidases"/>
    <property type="match status" value="1"/>
</dbReference>
<feature type="active site" description="Proton donor" evidence="10 11">
    <location>
        <position position="476"/>
    </location>
</feature>
<dbReference type="EC" id="2.4.1.18" evidence="10"/>
<dbReference type="PIRSF" id="PIRSF000463">
    <property type="entry name" value="GlgB"/>
    <property type="match status" value="1"/>
</dbReference>
<dbReference type="GO" id="GO:0005978">
    <property type="term" value="P:glycogen biosynthetic process"/>
    <property type="evidence" value="ECO:0007669"/>
    <property type="project" value="UniProtKB-UniRule"/>
</dbReference>
<dbReference type="AlphaFoldDB" id="A0A103RJ30"/>
<keyword evidence="7 10" id="KW-0808">Transferase</keyword>
<reference evidence="13 14" key="1">
    <citation type="submission" date="2015-11" db="EMBL/GenBank/DDBJ databases">
        <title>Expanding the genomic diversity of Burkholderia species for the development of highly accurate diagnostics.</title>
        <authorList>
            <person name="Sahl J."/>
            <person name="Keim P."/>
            <person name="Wagner D."/>
        </authorList>
    </citation>
    <scope>NUCLEOTIDE SEQUENCE [LARGE SCALE GENOMIC DNA]</scope>
    <source>
        <strain evidence="13 14">MSMB2036</strain>
    </source>
</reference>
<comment type="function">
    <text evidence="2 10">Catalyzes the formation of the alpha-1,6-glucosidic linkages in glycogen by scission of a 1,4-alpha-linked oligosaccharide from growing alpha-1,4-glucan chains and the subsequent attachment of the oligosaccharide to the alpha-1,6 position.</text>
</comment>
<organism evidence="13 14">
    <name type="scientific">Burkholderia ubonensis</name>
    <dbReference type="NCBI Taxonomy" id="101571"/>
    <lineage>
        <taxon>Bacteria</taxon>
        <taxon>Pseudomonadati</taxon>
        <taxon>Pseudomonadota</taxon>
        <taxon>Betaproteobacteria</taxon>
        <taxon>Burkholderiales</taxon>
        <taxon>Burkholderiaceae</taxon>
        <taxon>Burkholderia</taxon>
        <taxon>Burkholderia cepacia complex</taxon>
    </lineage>
</organism>
<dbReference type="InterPro" id="IPR017853">
    <property type="entry name" value="GH"/>
</dbReference>
<dbReference type="GO" id="GO:0004553">
    <property type="term" value="F:hydrolase activity, hydrolyzing O-glycosyl compounds"/>
    <property type="evidence" value="ECO:0007669"/>
    <property type="project" value="InterPro"/>
</dbReference>
<evidence type="ECO:0000256" key="4">
    <source>
        <dbReference type="ARBA" id="ARBA00009000"/>
    </source>
</evidence>
<dbReference type="PANTHER" id="PTHR43651:SF3">
    <property type="entry name" value="1,4-ALPHA-GLUCAN-BRANCHING ENZYME"/>
    <property type="match status" value="1"/>
</dbReference>
<feature type="active site" description="Nucleophile" evidence="10 11">
    <location>
        <position position="423"/>
    </location>
</feature>
<dbReference type="PANTHER" id="PTHR43651">
    <property type="entry name" value="1,4-ALPHA-GLUCAN-BRANCHING ENZYME"/>
    <property type="match status" value="1"/>
</dbReference>
<evidence type="ECO:0000256" key="8">
    <source>
        <dbReference type="ARBA" id="ARBA00023056"/>
    </source>
</evidence>
<keyword evidence="9 10" id="KW-0119">Carbohydrate metabolism</keyword>
<dbReference type="CDD" id="cd02855">
    <property type="entry name" value="E_set_GBE_prok_N"/>
    <property type="match status" value="1"/>
</dbReference>
<evidence type="ECO:0000256" key="10">
    <source>
        <dbReference type="HAMAP-Rule" id="MF_00685"/>
    </source>
</evidence>
<dbReference type="InterPro" id="IPR006048">
    <property type="entry name" value="A-amylase/branching_C"/>
</dbReference>
<dbReference type="Gene3D" id="3.20.20.80">
    <property type="entry name" value="Glycosidases"/>
    <property type="match status" value="1"/>
</dbReference>
<dbReference type="RefSeq" id="WP_059751274.1">
    <property type="nucleotide sequence ID" value="NZ_CP013416.1"/>
</dbReference>
<evidence type="ECO:0000256" key="2">
    <source>
        <dbReference type="ARBA" id="ARBA00002953"/>
    </source>
</evidence>
<dbReference type="EMBL" id="LOXM01000111">
    <property type="protein sequence ID" value="KVG68717.1"/>
    <property type="molecule type" value="Genomic_DNA"/>
</dbReference>
<dbReference type="GO" id="GO:0043169">
    <property type="term" value="F:cation binding"/>
    <property type="evidence" value="ECO:0007669"/>
    <property type="project" value="InterPro"/>
</dbReference>
<dbReference type="OrthoDB" id="9800174at2"/>